<dbReference type="InterPro" id="IPR001789">
    <property type="entry name" value="Sig_transdc_resp-reg_receiver"/>
</dbReference>
<dbReference type="PROSITE" id="PS00622">
    <property type="entry name" value="HTH_LUXR_1"/>
    <property type="match status" value="1"/>
</dbReference>
<protein>
    <submittedName>
        <fullName evidence="8">Response regulator</fullName>
    </submittedName>
</protein>
<comment type="caution">
    <text evidence="8">The sequence shown here is derived from an EMBL/GenBank/DDBJ whole genome shotgun (WGS) entry which is preliminary data.</text>
</comment>
<dbReference type="PROSITE" id="PS50110">
    <property type="entry name" value="RESPONSE_REGULATORY"/>
    <property type="match status" value="1"/>
</dbReference>
<evidence type="ECO:0000256" key="4">
    <source>
        <dbReference type="ARBA" id="ARBA00023163"/>
    </source>
</evidence>
<dbReference type="Pfam" id="PF00196">
    <property type="entry name" value="GerE"/>
    <property type="match status" value="1"/>
</dbReference>
<dbReference type="SUPFAM" id="SSF46894">
    <property type="entry name" value="C-terminal effector domain of the bipartite response regulators"/>
    <property type="match status" value="1"/>
</dbReference>
<dbReference type="GO" id="GO:0000160">
    <property type="term" value="P:phosphorelay signal transduction system"/>
    <property type="evidence" value="ECO:0007669"/>
    <property type="project" value="InterPro"/>
</dbReference>
<dbReference type="PANTHER" id="PTHR43214:SF24">
    <property type="entry name" value="TRANSCRIPTIONAL REGULATORY PROTEIN NARL-RELATED"/>
    <property type="match status" value="1"/>
</dbReference>
<dbReference type="InterPro" id="IPR000792">
    <property type="entry name" value="Tscrpt_reg_LuxR_C"/>
</dbReference>
<evidence type="ECO:0000256" key="3">
    <source>
        <dbReference type="ARBA" id="ARBA00023125"/>
    </source>
</evidence>
<keyword evidence="4" id="KW-0804">Transcription</keyword>
<keyword evidence="3" id="KW-0238">DNA-binding</keyword>
<evidence type="ECO:0000256" key="5">
    <source>
        <dbReference type="PROSITE-ProRule" id="PRU00169"/>
    </source>
</evidence>
<evidence type="ECO:0000259" key="6">
    <source>
        <dbReference type="PROSITE" id="PS50043"/>
    </source>
</evidence>
<dbReference type="InterPro" id="IPR011006">
    <property type="entry name" value="CheY-like_superfamily"/>
</dbReference>
<feature type="modified residue" description="4-aspartylphosphate" evidence="5">
    <location>
        <position position="60"/>
    </location>
</feature>
<dbReference type="GO" id="GO:0006355">
    <property type="term" value="P:regulation of DNA-templated transcription"/>
    <property type="evidence" value="ECO:0007669"/>
    <property type="project" value="InterPro"/>
</dbReference>
<evidence type="ECO:0000313" key="8">
    <source>
        <dbReference type="EMBL" id="KAB8181382.1"/>
    </source>
</evidence>
<dbReference type="EMBL" id="VDMA02000017">
    <property type="protein sequence ID" value="KAB8181382.1"/>
    <property type="molecule type" value="Genomic_DNA"/>
</dbReference>
<organism evidence="8 9">
    <name type="scientific">Microbispora catharanthi</name>
    <dbReference type="NCBI Taxonomy" id="1712871"/>
    <lineage>
        <taxon>Bacteria</taxon>
        <taxon>Bacillati</taxon>
        <taxon>Actinomycetota</taxon>
        <taxon>Actinomycetes</taxon>
        <taxon>Streptosporangiales</taxon>
        <taxon>Streptosporangiaceae</taxon>
        <taxon>Microbispora</taxon>
    </lineage>
</organism>
<keyword evidence="2" id="KW-0805">Transcription regulation</keyword>
<dbReference type="CDD" id="cd17535">
    <property type="entry name" value="REC_NarL-like"/>
    <property type="match status" value="1"/>
</dbReference>
<evidence type="ECO:0000313" key="9">
    <source>
        <dbReference type="Proteomes" id="UP000313066"/>
    </source>
</evidence>
<dbReference type="RefSeq" id="WP_139578130.1">
    <property type="nucleotide sequence ID" value="NZ_VDMA02000017.1"/>
</dbReference>
<feature type="domain" description="Response regulatory" evidence="7">
    <location>
        <begin position="9"/>
        <end position="127"/>
    </location>
</feature>
<accession>A0A5N6BLM0</accession>
<sequence length="224" mass="24066">MNDGGTSIRVVIADDQPLLRHSLAVVINANHDMTVVGEAGTGDEVVRLCAELRPDVVLMDIRMPGTDGIAATRRVTAAAGIGSVKVIVLTMFELDEYVRAALHAGASGFLLKDSHPDTLLDAIRRTHRGESPFAPKVLTRMIEAYVAQPPRAKPASLDALTARETEVLTLVGRGLSNDEIAARLTISIKTVKTHIGNLLSKLQARDRAHLVIAAYEGDLVHSTR</sequence>
<gene>
    <name evidence="8" type="ORF">FH610_028605</name>
</gene>
<proteinExistence type="predicted"/>
<dbReference type="PRINTS" id="PR00038">
    <property type="entry name" value="HTHLUXR"/>
</dbReference>
<dbReference type="PANTHER" id="PTHR43214">
    <property type="entry name" value="TWO-COMPONENT RESPONSE REGULATOR"/>
    <property type="match status" value="1"/>
</dbReference>
<dbReference type="Proteomes" id="UP000313066">
    <property type="component" value="Unassembled WGS sequence"/>
</dbReference>
<dbReference type="PROSITE" id="PS50043">
    <property type="entry name" value="HTH_LUXR_2"/>
    <property type="match status" value="1"/>
</dbReference>
<reference evidence="8 9" key="1">
    <citation type="submission" date="2019-10" db="EMBL/GenBank/DDBJ databases">
        <title>Nonomuraea sp. nov., isolated from Phyllanthus amarus.</title>
        <authorList>
            <person name="Klykleung N."/>
            <person name="Tanasupawat S."/>
        </authorList>
    </citation>
    <scope>NUCLEOTIDE SEQUENCE [LARGE SCALE GENOMIC DNA]</scope>
    <source>
        <strain evidence="8 9">CR1-09</strain>
    </source>
</reference>
<dbReference type="GO" id="GO:0003677">
    <property type="term" value="F:DNA binding"/>
    <property type="evidence" value="ECO:0007669"/>
    <property type="project" value="UniProtKB-KW"/>
</dbReference>
<name>A0A5N6BLM0_9ACTN</name>
<dbReference type="SMART" id="SM00448">
    <property type="entry name" value="REC"/>
    <property type="match status" value="1"/>
</dbReference>
<dbReference type="CDD" id="cd06170">
    <property type="entry name" value="LuxR_C_like"/>
    <property type="match status" value="1"/>
</dbReference>
<evidence type="ECO:0000256" key="2">
    <source>
        <dbReference type="ARBA" id="ARBA00023015"/>
    </source>
</evidence>
<dbReference type="InterPro" id="IPR058245">
    <property type="entry name" value="NreC/VraR/RcsB-like_REC"/>
</dbReference>
<dbReference type="SMART" id="SM00421">
    <property type="entry name" value="HTH_LUXR"/>
    <property type="match status" value="1"/>
</dbReference>
<dbReference type="InterPro" id="IPR016032">
    <property type="entry name" value="Sig_transdc_resp-reg_C-effctor"/>
</dbReference>
<dbReference type="SUPFAM" id="SSF52172">
    <property type="entry name" value="CheY-like"/>
    <property type="match status" value="1"/>
</dbReference>
<keyword evidence="1 5" id="KW-0597">Phosphoprotein</keyword>
<dbReference type="Gene3D" id="3.40.50.2300">
    <property type="match status" value="1"/>
</dbReference>
<keyword evidence="9" id="KW-1185">Reference proteome</keyword>
<dbReference type="Pfam" id="PF00072">
    <property type="entry name" value="Response_reg"/>
    <property type="match status" value="1"/>
</dbReference>
<dbReference type="InterPro" id="IPR039420">
    <property type="entry name" value="WalR-like"/>
</dbReference>
<evidence type="ECO:0000259" key="7">
    <source>
        <dbReference type="PROSITE" id="PS50110"/>
    </source>
</evidence>
<feature type="domain" description="HTH luxR-type" evidence="6">
    <location>
        <begin position="153"/>
        <end position="218"/>
    </location>
</feature>
<dbReference type="AlphaFoldDB" id="A0A5N6BLM0"/>
<evidence type="ECO:0000256" key="1">
    <source>
        <dbReference type="ARBA" id="ARBA00022553"/>
    </source>
</evidence>